<dbReference type="GO" id="GO:0046348">
    <property type="term" value="P:amino sugar catabolic process"/>
    <property type="evidence" value="ECO:0007669"/>
    <property type="project" value="InterPro"/>
</dbReference>
<evidence type="ECO:0000256" key="4">
    <source>
        <dbReference type="ARBA" id="ARBA00037880"/>
    </source>
</evidence>
<keyword evidence="16" id="KW-1185">Reference proteome</keyword>
<dbReference type="PROSITE" id="PS51464">
    <property type="entry name" value="SIS"/>
    <property type="match status" value="1"/>
</dbReference>
<dbReference type="NCBIfam" id="TIGR00274">
    <property type="entry name" value="N-acetylmuramic acid 6-phosphate etherase"/>
    <property type="match status" value="1"/>
</dbReference>
<dbReference type="GO" id="GO:0097175">
    <property type="term" value="P:1,6-anhydro-N-acetyl-beta-muramic acid catabolic process"/>
    <property type="evidence" value="ECO:0007669"/>
    <property type="project" value="UniProtKB-UniRule"/>
</dbReference>
<dbReference type="PANTHER" id="PTHR10088">
    <property type="entry name" value="GLUCOKINASE REGULATORY PROTEIN"/>
    <property type="match status" value="1"/>
</dbReference>
<dbReference type="KEGG" id="woc:BA177_01825"/>
<feature type="active site" evidence="13">
    <location>
        <position position="113"/>
    </location>
</feature>
<feature type="active site" description="Proton donor" evidence="13">
    <location>
        <position position="82"/>
    </location>
</feature>
<evidence type="ECO:0000256" key="11">
    <source>
        <dbReference type="ARBA" id="ARBA00077905"/>
    </source>
</evidence>
<dbReference type="NCBIfam" id="NF003915">
    <property type="entry name" value="PRK05441.1"/>
    <property type="match status" value="1"/>
</dbReference>
<evidence type="ECO:0000256" key="8">
    <source>
        <dbReference type="ARBA" id="ARBA00061234"/>
    </source>
</evidence>
<evidence type="ECO:0000256" key="9">
    <source>
        <dbReference type="ARBA" id="ARBA00067056"/>
    </source>
</evidence>
<dbReference type="PROSITE" id="PS01272">
    <property type="entry name" value="GCKR"/>
    <property type="match status" value="1"/>
</dbReference>
<dbReference type="HAMAP" id="MF_00068">
    <property type="entry name" value="MurQ"/>
    <property type="match status" value="1"/>
</dbReference>
<evidence type="ECO:0000256" key="2">
    <source>
        <dbReference type="ARBA" id="ARBA00023239"/>
    </source>
</evidence>
<proteinExistence type="inferred from homology"/>
<comment type="function">
    <text evidence="13">Specifically catalyzes the cleavage of the D-lactyl ether substituent of MurNAc 6-phosphate, producing GlcNAc 6-phosphate and D-lactate. Together with AnmK, is also required for the utilization of anhydro-N-acetylmuramic acid (anhMurNAc) either imported from the medium or derived from its own cell wall murein, and thus plays a role in cell wall recycling.</text>
</comment>
<comment type="subunit">
    <text evidence="1 13">Homodimer.</text>
</comment>
<dbReference type="InterPro" id="IPR001347">
    <property type="entry name" value="SIS_dom"/>
</dbReference>
<dbReference type="Gene3D" id="3.40.50.10490">
    <property type="entry name" value="Glucose-6-phosphate isomerase like protein, domain 1"/>
    <property type="match status" value="1"/>
</dbReference>
<feature type="domain" description="SIS" evidence="14">
    <location>
        <begin position="54"/>
        <end position="217"/>
    </location>
</feature>
<gene>
    <name evidence="13" type="primary">murQ</name>
    <name evidence="15" type="ORF">BA177_01825</name>
</gene>
<dbReference type="InterPro" id="IPR005486">
    <property type="entry name" value="Glucokinase_regulatory_CS"/>
</dbReference>
<dbReference type="Gene3D" id="1.10.8.1080">
    <property type="match status" value="1"/>
</dbReference>
<dbReference type="PANTHER" id="PTHR10088:SF4">
    <property type="entry name" value="GLUCOKINASE REGULATORY PROTEIN"/>
    <property type="match status" value="1"/>
</dbReference>
<evidence type="ECO:0000313" key="16">
    <source>
        <dbReference type="Proteomes" id="UP000092695"/>
    </source>
</evidence>
<name>A0A193LCC8_9GAMM</name>
<comment type="pathway">
    <text evidence="6 13">Amino-sugar metabolism; N-acetylmuramate degradation.</text>
</comment>
<dbReference type="Pfam" id="PF22645">
    <property type="entry name" value="GKRP_SIS_N"/>
    <property type="match status" value="1"/>
</dbReference>
<evidence type="ECO:0000256" key="1">
    <source>
        <dbReference type="ARBA" id="ARBA00011738"/>
    </source>
</evidence>
<dbReference type="InterPro" id="IPR040190">
    <property type="entry name" value="MURQ/GCKR"/>
</dbReference>
<dbReference type="CDD" id="cd05007">
    <property type="entry name" value="SIS_Etherase"/>
    <property type="match status" value="1"/>
</dbReference>
<evidence type="ECO:0000256" key="13">
    <source>
        <dbReference type="HAMAP-Rule" id="MF_00068"/>
    </source>
</evidence>
<evidence type="ECO:0000259" key="14">
    <source>
        <dbReference type="PROSITE" id="PS51464"/>
    </source>
</evidence>
<organism evidence="15 16">
    <name type="scientific">Woeseia oceani</name>
    <dbReference type="NCBI Taxonomy" id="1548547"/>
    <lineage>
        <taxon>Bacteria</taxon>
        <taxon>Pseudomonadati</taxon>
        <taxon>Pseudomonadota</taxon>
        <taxon>Gammaproteobacteria</taxon>
        <taxon>Woeseiales</taxon>
        <taxon>Woeseiaceae</taxon>
        <taxon>Woeseia</taxon>
    </lineage>
</organism>
<dbReference type="Pfam" id="PF20741">
    <property type="entry name" value="GKRP-like_C"/>
    <property type="match status" value="1"/>
</dbReference>
<reference evidence="15 16" key="1">
    <citation type="submission" date="2016-06" db="EMBL/GenBank/DDBJ databases">
        <title>Complete genome sequence of a deep-branching marine Gamma Proteobacterium Woeseia oceani type strain XK5.</title>
        <authorList>
            <person name="Mu D."/>
            <person name="Du Z."/>
        </authorList>
    </citation>
    <scope>NUCLEOTIDE SEQUENCE [LARGE SCALE GENOMIC DNA]</scope>
    <source>
        <strain evidence="15 16">XK5</strain>
    </source>
</reference>
<sequence length="298" mass="31013">MQKELTTEARNPASMELDRLSTIEFVRLMNNEDAKLAAAVAEQAPAIAEAIDLIASRLAAGGRLVYAGAGTSGRLGVLDASECPPTFNTDPGQVLALIAGGAEAVYRAVEGAEDSRAQGAEDLRGINFTTGDVLVGIAASGHTPYVLGGLQYARQIGAATVGFSCNAGSPVVTEADIGIAVTVGPEVLSGSTRLKAGTATKMVLNMLTTGAMVKLGKTYGNLMVDLQASNQKLVERSLRIVQQLTDLSDTDARELLNDCDGELKTAIVCQQLGITPESARARLTETGGRLRAALEDHD</sequence>
<accession>A0A193LCC8</accession>
<comment type="pathway">
    <text evidence="4 13">Cell wall biogenesis; peptidoglycan recycling.</text>
</comment>
<evidence type="ECO:0000256" key="3">
    <source>
        <dbReference type="ARBA" id="ARBA00023277"/>
    </source>
</evidence>
<dbReference type="FunFam" id="3.40.50.10490:FF:000014">
    <property type="entry name" value="N-acetylmuramic acid 6-phosphate etherase"/>
    <property type="match status" value="1"/>
</dbReference>
<keyword evidence="2 13" id="KW-0456">Lyase</keyword>
<dbReference type="GO" id="GO:0016835">
    <property type="term" value="F:carbon-oxygen lyase activity"/>
    <property type="evidence" value="ECO:0007669"/>
    <property type="project" value="UniProtKB-UniRule"/>
</dbReference>
<evidence type="ECO:0000256" key="6">
    <source>
        <dbReference type="ARBA" id="ARBA00060532"/>
    </source>
</evidence>
<dbReference type="AlphaFoldDB" id="A0A193LCC8"/>
<dbReference type="GO" id="GO:0097173">
    <property type="term" value="P:N-acetylmuramic acid catabolic process"/>
    <property type="evidence" value="ECO:0007669"/>
    <property type="project" value="UniProtKB-UniPathway"/>
</dbReference>
<dbReference type="UniPathway" id="UPA00544"/>
<dbReference type="OrthoDB" id="9813395at2"/>
<protein>
    <recommendedName>
        <fullName evidence="10 13">N-acetylmuramic acid 6-phosphate etherase</fullName>
        <shortName evidence="13">MurNAc-6-P etherase</shortName>
        <ecNumber evidence="9 13">4.2.1.126</ecNumber>
    </recommendedName>
    <alternativeName>
        <fullName evidence="12 13">N-acetylmuramic acid 6-phosphate hydrolase</fullName>
    </alternativeName>
    <alternativeName>
        <fullName evidence="11 13">N-acetylmuramic acid 6-phosphate lyase</fullName>
    </alternativeName>
</protein>
<dbReference type="Proteomes" id="UP000092695">
    <property type="component" value="Chromosome"/>
</dbReference>
<comment type="catalytic activity">
    <reaction evidence="5 13">
        <text>N-acetyl-D-muramate 6-phosphate + H2O = N-acetyl-D-glucosamine 6-phosphate + (R)-lactate</text>
        <dbReference type="Rhea" id="RHEA:26410"/>
        <dbReference type="ChEBI" id="CHEBI:15377"/>
        <dbReference type="ChEBI" id="CHEBI:16004"/>
        <dbReference type="ChEBI" id="CHEBI:57513"/>
        <dbReference type="ChEBI" id="CHEBI:58722"/>
        <dbReference type="EC" id="4.2.1.126"/>
    </reaction>
</comment>
<evidence type="ECO:0000313" key="15">
    <source>
        <dbReference type="EMBL" id="ANO50123.1"/>
    </source>
</evidence>
<dbReference type="InterPro" id="IPR046348">
    <property type="entry name" value="SIS_dom_sf"/>
</dbReference>
<dbReference type="EC" id="4.2.1.126" evidence="9 13"/>
<dbReference type="EMBL" id="CP016268">
    <property type="protein sequence ID" value="ANO50123.1"/>
    <property type="molecule type" value="Genomic_DNA"/>
</dbReference>
<dbReference type="GO" id="GO:0009254">
    <property type="term" value="P:peptidoglycan turnover"/>
    <property type="evidence" value="ECO:0007669"/>
    <property type="project" value="UniProtKB-UniRule"/>
</dbReference>
<dbReference type="RefSeq" id="WP_068612224.1">
    <property type="nucleotide sequence ID" value="NZ_CP016268.1"/>
</dbReference>
<dbReference type="SUPFAM" id="SSF53697">
    <property type="entry name" value="SIS domain"/>
    <property type="match status" value="1"/>
</dbReference>
<comment type="miscellaneous">
    <text evidence="13">A lyase-type mechanism (elimination/hydration) is suggested for the cleavage of the lactyl ether bond of MurNAc 6-phosphate, with the formation of an alpha,beta-unsaturated aldehyde intermediate with (E)-stereochemistry, followed by the syn addition of water to give product.</text>
</comment>
<dbReference type="UniPathway" id="UPA00342"/>
<dbReference type="STRING" id="1548547.BA177_01825"/>
<dbReference type="UniPathway" id="UPA00343"/>
<evidence type="ECO:0000256" key="10">
    <source>
        <dbReference type="ARBA" id="ARBA00070061"/>
    </source>
</evidence>
<evidence type="ECO:0000256" key="5">
    <source>
        <dbReference type="ARBA" id="ARBA00051747"/>
    </source>
</evidence>
<dbReference type="GO" id="GO:0097367">
    <property type="term" value="F:carbohydrate derivative binding"/>
    <property type="evidence" value="ECO:0007669"/>
    <property type="project" value="InterPro"/>
</dbReference>
<dbReference type="NCBIfam" id="NF009222">
    <property type="entry name" value="PRK12570.1"/>
    <property type="match status" value="1"/>
</dbReference>
<dbReference type="InterPro" id="IPR005488">
    <property type="entry name" value="Etherase_MurQ"/>
</dbReference>
<comment type="pathway">
    <text evidence="7 13">Amino-sugar metabolism; 1,6-anhydro-N-acetylmuramate degradation.</text>
</comment>
<dbReference type="FunFam" id="1.10.8.1080:FF:000001">
    <property type="entry name" value="N-acetylmuramic acid 6-phosphate etherase"/>
    <property type="match status" value="1"/>
</dbReference>
<evidence type="ECO:0000256" key="7">
    <source>
        <dbReference type="ARBA" id="ARBA00060595"/>
    </source>
</evidence>
<evidence type="ECO:0000256" key="12">
    <source>
        <dbReference type="ARBA" id="ARBA00084049"/>
    </source>
</evidence>
<dbReference type="GO" id="GO:0016803">
    <property type="term" value="F:ether hydrolase activity"/>
    <property type="evidence" value="ECO:0007669"/>
    <property type="project" value="TreeGrafter"/>
</dbReference>
<comment type="similarity">
    <text evidence="8 13">Belongs to the GCKR-like family. MurNAc-6-P etherase subfamily.</text>
</comment>
<keyword evidence="3 13" id="KW-0119">Carbohydrate metabolism</keyword>